<name>A0A813KG80_POLGL</name>
<reference evidence="2" key="1">
    <citation type="submission" date="2021-02" db="EMBL/GenBank/DDBJ databases">
        <authorList>
            <person name="Dougan E. K."/>
            <person name="Rhodes N."/>
            <person name="Thang M."/>
            <person name="Chan C."/>
        </authorList>
    </citation>
    <scope>NUCLEOTIDE SEQUENCE</scope>
</reference>
<sequence length="135" mass="14561">MASRGFLPVSLDEESQSEDEASATSSDMTPLQRIRSERPNLFHEEPRKPPELHGEVFARKGTCPVCKFEPRMGWGAVSCSKCGSGDQILHVCLSSENPEDLPVLNKVVFCSGSTTGSQSQVFSPTPTATTSAWGS</sequence>
<feature type="compositionally biased region" description="Basic and acidic residues" evidence="1">
    <location>
        <begin position="34"/>
        <end position="49"/>
    </location>
</feature>
<dbReference type="Proteomes" id="UP000626109">
    <property type="component" value="Unassembled WGS sequence"/>
</dbReference>
<proteinExistence type="predicted"/>
<accession>A0A813KG80</accession>
<comment type="caution">
    <text evidence="2">The sequence shown here is derived from an EMBL/GenBank/DDBJ whole genome shotgun (WGS) entry which is preliminary data.</text>
</comment>
<organism evidence="2 3">
    <name type="scientific">Polarella glacialis</name>
    <name type="common">Dinoflagellate</name>
    <dbReference type="NCBI Taxonomy" id="89957"/>
    <lineage>
        <taxon>Eukaryota</taxon>
        <taxon>Sar</taxon>
        <taxon>Alveolata</taxon>
        <taxon>Dinophyceae</taxon>
        <taxon>Suessiales</taxon>
        <taxon>Suessiaceae</taxon>
        <taxon>Polarella</taxon>
    </lineage>
</organism>
<feature type="region of interest" description="Disordered" evidence="1">
    <location>
        <begin position="1"/>
        <end position="49"/>
    </location>
</feature>
<feature type="compositionally biased region" description="Acidic residues" evidence="1">
    <location>
        <begin position="11"/>
        <end position="21"/>
    </location>
</feature>
<dbReference type="AlphaFoldDB" id="A0A813KG80"/>
<evidence type="ECO:0000313" key="2">
    <source>
        <dbReference type="EMBL" id="CAE8702073.1"/>
    </source>
</evidence>
<dbReference type="EMBL" id="CAJNNW010030001">
    <property type="protein sequence ID" value="CAE8702073.1"/>
    <property type="molecule type" value="Genomic_DNA"/>
</dbReference>
<evidence type="ECO:0000313" key="3">
    <source>
        <dbReference type="Proteomes" id="UP000626109"/>
    </source>
</evidence>
<feature type="region of interest" description="Disordered" evidence="1">
    <location>
        <begin position="114"/>
        <end position="135"/>
    </location>
</feature>
<protein>
    <submittedName>
        <fullName evidence="2">Uncharacterized protein</fullName>
    </submittedName>
</protein>
<gene>
    <name evidence="2" type="ORF">PGLA2088_LOCUS32295</name>
</gene>
<evidence type="ECO:0000256" key="1">
    <source>
        <dbReference type="SAM" id="MobiDB-lite"/>
    </source>
</evidence>